<dbReference type="Pfam" id="PF01035">
    <property type="entry name" value="DNA_binding_1"/>
    <property type="match status" value="1"/>
</dbReference>
<comment type="similarity">
    <text evidence="3">Belongs to the MGMT family.</text>
</comment>
<keyword evidence="6 12" id="KW-0489">Methyltransferase</keyword>
<feature type="domain" description="Methylated-DNA-[protein]-cysteine S-methyltransferase DNA binding" evidence="11">
    <location>
        <begin position="72"/>
        <end position="154"/>
    </location>
</feature>
<dbReference type="InterPro" id="IPR036388">
    <property type="entry name" value="WH-like_DNA-bd_sf"/>
</dbReference>
<dbReference type="AlphaFoldDB" id="A0A075FNU6"/>
<keyword evidence="9" id="KW-0234">DNA repair</keyword>
<evidence type="ECO:0000256" key="6">
    <source>
        <dbReference type="ARBA" id="ARBA00022603"/>
    </source>
</evidence>
<dbReference type="NCBIfam" id="TIGR00589">
    <property type="entry name" value="ogt"/>
    <property type="match status" value="1"/>
</dbReference>
<evidence type="ECO:0000259" key="11">
    <source>
        <dbReference type="Pfam" id="PF01035"/>
    </source>
</evidence>
<dbReference type="InterPro" id="IPR036217">
    <property type="entry name" value="MethylDNA_cys_MeTrfase_DNAb"/>
</dbReference>
<dbReference type="PANTHER" id="PTHR46460:SF1">
    <property type="entry name" value="METHYLATED-DNA--PROTEIN-CYSTEINE METHYLTRANSFERASE"/>
    <property type="match status" value="1"/>
</dbReference>
<accession>A0A075FNU6</accession>
<dbReference type="GO" id="GO:0003908">
    <property type="term" value="F:methylated-DNA-[protein]-cysteine S-methyltransferase activity"/>
    <property type="evidence" value="ECO:0007669"/>
    <property type="project" value="UniProtKB-EC"/>
</dbReference>
<evidence type="ECO:0000256" key="2">
    <source>
        <dbReference type="ARBA" id="ARBA00003317"/>
    </source>
</evidence>
<evidence type="ECO:0000313" key="12">
    <source>
        <dbReference type="EMBL" id="AIE92913.1"/>
    </source>
</evidence>
<comment type="catalytic activity">
    <reaction evidence="1">
        <text>a 4-O-methyl-thymidine in DNA + L-cysteinyl-[protein] = a thymidine in DNA + S-methyl-L-cysteinyl-[protein]</text>
        <dbReference type="Rhea" id="RHEA:53428"/>
        <dbReference type="Rhea" id="RHEA-COMP:10131"/>
        <dbReference type="Rhea" id="RHEA-COMP:10132"/>
        <dbReference type="Rhea" id="RHEA-COMP:13555"/>
        <dbReference type="Rhea" id="RHEA-COMP:13556"/>
        <dbReference type="ChEBI" id="CHEBI:29950"/>
        <dbReference type="ChEBI" id="CHEBI:82612"/>
        <dbReference type="ChEBI" id="CHEBI:137386"/>
        <dbReference type="ChEBI" id="CHEBI:137387"/>
        <dbReference type="EC" id="2.1.1.63"/>
    </reaction>
</comment>
<dbReference type="PROSITE" id="PS00374">
    <property type="entry name" value="MGMT"/>
    <property type="match status" value="1"/>
</dbReference>
<comment type="function">
    <text evidence="2">Involved in the cellular defense against the biological effects of O6-methylguanine (O6-MeG) and O4-methylthymine (O4-MeT) in DNA. Repairs the methylated nucleobase in DNA by stoichiometrically transferring the methyl group to a cysteine residue in the enzyme. This is a suicide reaction: the enzyme is irreversibly inactivated.</text>
</comment>
<dbReference type="FunFam" id="1.10.10.10:FF:000214">
    <property type="entry name" value="Methylated-DNA--protein-cysteine methyltransferase"/>
    <property type="match status" value="1"/>
</dbReference>
<dbReference type="SUPFAM" id="SSF46767">
    <property type="entry name" value="Methylated DNA-protein cysteine methyltransferase, C-terminal domain"/>
    <property type="match status" value="1"/>
</dbReference>
<organism evidence="12">
    <name type="scientific">uncultured marine group II/III euryarchaeote AD1000_30_B09</name>
    <dbReference type="NCBI Taxonomy" id="1457750"/>
    <lineage>
        <taxon>Archaea</taxon>
        <taxon>Methanobacteriati</taxon>
        <taxon>Methanobacteriota</taxon>
        <taxon>environmental samples</taxon>
    </lineage>
</organism>
<name>A0A075FNU6_9EURY</name>
<dbReference type="SUPFAM" id="SSF53155">
    <property type="entry name" value="Methylated DNA-protein cysteine methyltransferase domain"/>
    <property type="match status" value="1"/>
</dbReference>
<dbReference type="InterPro" id="IPR036631">
    <property type="entry name" value="MGMT_N_sf"/>
</dbReference>
<reference evidence="12" key="1">
    <citation type="journal article" date="2014" name="Genome Biol. Evol.">
        <title>Pangenome evidence for extensive interdomain horizontal transfer affecting lineage core and shell genes in uncultured planktonic thaumarchaeota and euryarchaeota.</title>
        <authorList>
            <person name="Deschamps P."/>
            <person name="Zivanovic Y."/>
            <person name="Moreira D."/>
            <person name="Rodriguez-Valera F."/>
            <person name="Lopez-Garcia P."/>
        </authorList>
    </citation>
    <scope>NUCLEOTIDE SEQUENCE</scope>
</reference>
<sequence>MDLGRGAIDTPLGRMVVTASEEGVRRLEWGDEPENDLQIGRKHVEATREWVRAFFQRREVHTPVLDRSGLTAFQGKVLGALSEVARFGEVVSYGELATAAGCENSSRAVGSTMAGNPWVLLIPCHRVIRQDGEIGNYSGCNGPETKAWLLEHESRGLRAGVRLAR</sequence>
<keyword evidence="7 12" id="KW-0808">Transferase</keyword>
<evidence type="ECO:0000256" key="3">
    <source>
        <dbReference type="ARBA" id="ARBA00008711"/>
    </source>
</evidence>
<evidence type="ECO:0000256" key="5">
    <source>
        <dbReference type="ARBA" id="ARBA00015377"/>
    </source>
</evidence>
<dbReference type="EMBL" id="KF900380">
    <property type="protein sequence ID" value="AIE92913.1"/>
    <property type="molecule type" value="Genomic_DNA"/>
</dbReference>
<dbReference type="InterPro" id="IPR001497">
    <property type="entry name" value="MethylDNA_cys_MeTrfase_AS"/>
</dbReference>
<dbReference type="EC" id="2.1.1.63" evidence="4"/>
<evidence type="ECO:0000256" key="10">
    <source>
        <dbReference type="ARBA" id="ARBA00049348"/>
    </source>
</evidence>
<evidence type="ECO:0000256" key="1">
    <source>
        <dbReference type="ARBA" id="ARBA00001286"/>
    </source>
</evidence>
<keyword evidence="8" id="KW-0227">DNA damage</keyword>
<evidence type="ECO:0000256" key="9">
    <source>
        <dbReference type="ARBA" id="ARBA00023204"/>
    </source>
</evidence>
<comment type="catalytic activity">
    <reaction evidence="10">
        <text>a 6-O-methyl-2'-deoxyguanosine in DNA + L-cysteinyl-[protein] = S-methyl-L-cysteinyl-[protein] + a 2'-deoxyguanosine in DNA</text>
        <dbReference type="Rhea" id="RHEA:24000"/>
        <dbReference type="Rhea" id="RHEA-COMP:10131"/>
        <dbReference type="Rhea" id="RHEA-COMP:10132"/>
        <dbReference type="Rhea" id="RHEA-COMP:11367"/>
        <dbReference type="Rhea" id="RHEA-COMP:11368"/>
        <dbReference type="ChEBI" id="CHEBI:29950"/>
        <dbReference type="ChEBI" id="CHEBI:82612"/>
        <dbReference type="ChEBI" id="CHEBI:85445"/>
        <dbReference type="ChEBI" id="CHEBI:85448"/>
        <dbReference type="EC" id="2.1.1.63"/>
    </reaction>
</comment>
<dbReference type="InterPro" id="IPR014048">
    <property type="entry name" value="MethylDNA_cys_MeTrfase_DNA-bd"/>
</dbReference>
<protein>
    <recommendedName>
        <fullName evidence="5">Methylated-DNA--protein-cysteine methyltransferase</fullName>
        <ecNumber evidence="4">2.1.1.63</ecNumber>
    </recommendedName>
</protein>
<dbReference type="GO" id="GO:0032259">
    <property type="term" value="P:methylation"/>
    <property type="evidence" value="ECO:0007669"/>
    <property type="project" value="UniProtKB-KW"/>
</dbReference>
<dbReference type="Gene3D" id="1.10.10.10">
    <property type="entry name" value="Winged helix-like DNA-binding domain superfamily/Winged helix DNA-binding domain"/>
    <property type="match status" value="1"/>
</dbReference>
<evidence type="ECO:0000256" key="8">
    <source>
        <dbReference type="ARBA" id="ARBA00022763"/>
    </source>
</evidence>
<gene>
    <name evidence="12" type="primary">MGMT</name>
    <name evidence="12" type="synonym">ogt</name>
</gene>
<evidence type="ECO:0000256" key="7">
    <source>
        <dbReference type="ARBA" id="ARBA00022679"/>
    </source>
</evidence>
<dbReference type="CDD" id="cd06445">
    <property type="entry name" value="ATase"/>
    <property type="match status" value="1"/>
</dbReference>
<dbReference type="PANTHER" id="PTHR46460">
    <property type="entry name" value="METHYLATED-DNA--PROTEIN-CYSTEINE METHYLTRANSFERASE"/>
    <property type="match status" value="1"/>
</dbReference>
<evidence type="ECO:0000256" key="4">
    <source>
        <dbReference type="ARBA" id="ARBA00011918"/>
    </source>
</evidence>
<dbReference type="GO" id="GO:0006281">
    <property type="term" value="P:DNA repair"/>
    <property type="evidence" value="ECO:0007669"/>
    <property type="project" value="UniProtKB-KW"/>
</dbReference>
<proteinExistence type="inferred from homology"/>